<gene>
    <name evidence="2" type="ORF">KCG48_09700</name>
</gene>
<dbReference type="Pfam" id="PF06983">
    <property type="entry name" value="3-dmu-9_3-mt"/>
    <property type="match status" value="2"/>
</dbReference>
<keyword evidence="3" id="KW-1185">Reference proteome</keyword>
<dbReference type="Gene3D" id="3.30.720.110">
    <property type="match status" value="1"/>
</dbReference>
<dbReference type="PANTHER" id="PTHR33990">
    <property type="entry name" value="PROTEIN YJDN-RELATED"/>
    <property type="match status" value="1"/>
</dbReference>
<feature type="domain" description="PhnB-like" evidence="1">
    <location>
        <begin position="3"/>
        <end position="122"/>
    </location>
</feature>
<protein>
    <submittedName>
        <fullName evidence="2">VOC family protein</fullName>
    </submittedName>
</protein>
<dbReference type="Proteomes" id="UP000675379">
    <property type="component" value="Unassembled WGS sequence"/>
</dbReference>
<dbReference type="InterPro" id="IPR028973">
    <property type="entry name" value="PhnB-like"/>
</dbReference>
<dbReference type="InterPro" id="IPR029068">
    <property type="entry name" value="Glyas_Bleomycin-R_OHBP_Dase"/>
</dbReference>
<sequence length="296" mass="33769">MKNIVPHLWFDKEALEAVELYMSLFEDSRILRDIVIEGTPSGDARILAFQLAGQEFSAINAGPYFTFNPSVSFMVACATEEELRRMWTALTEKGRILMPLEKYDFSPLYGWVEDRFGLSWQLSLQEGGEIRQKIVPNLLFSREVCGKAEEALKFYTEVFPHSQLTFLSRYGEKESQSPLAKVNYAEVNLHGYVLSAMDNAMDADYTFSEAISFMVNCEGQEEIDEYWDKLSAVPEAEQCGWIKDRYGLSWQIVPADFDDIYVVGTPEEITRVTQSLLSMKKLDLAALERARLGIPE</sequence>
<name>A0A941HQN6_9CLOT</name>
<proteinExistence type="predicted"/>
<comment type="caution">
    <text evidence="2">The sequence shown here is derived from an EMBL/GenBank/DDBJ whole genome shotgun (WGS) entry which is preliminary data.</text>
</comment>
<evidence type="ECO:0000313" key="3">
    <source>
        <dbReference type="Proteomes" id="UP000675379"/>
    </source>
</evidence>
<evidence type="ECO:0000259" key="1">
    <source>
        <dbReference type="Pfam" id="PF06983"/>
    </source>
</evidence>
<dbReference type="SUPFAM" id="SSF54593">
    <property type="entry name" value="Glyoxalase/Bleomycin resistance protein/Dihydroxybiphenyl dioxygenase"/>
    <property type="match status" value="2"/>
</dbReference>
<accession>A0A941HQN6</accession>
<dbReference type="AlphaFoldDB" id="A0A941HQN6"/>
<reference evidence="2" key="1">
    <citation type="submission" date="2021-04" db="EMBL/GenBank/DDBJ databases">
        <title>Proteiniclasticum sedimins sp. nov., an obligate anaerobic bacterium isolated from anaerobic sludge.</title>
        <authorList>
            <person name="Liu J."/>
        </authorList>
    </citation>
    <scope>NUCLEOTIDE SEQUENCE</scope>
    <source>
        <strain evidence="2">BAD-10</strain>
    </source>
</reference>
<organism evidence="2 3">
    <name type="scientific">Proteiniclasticum sediminis</name>
    <dbReference type="NCBI Taxonomy" id="2804028"/>
    <lineage>
        <taxon>Bacteria</taxon>
        <taxon>Bacillati</taxon>
        <taxon>Bacillota</taxon>
        <taxon>Clostridia</taxon>
        <taxon>Eubacteriales</taxon>
        <taxon>Clostridiaceae</taxon>
        <taxon>Proteiniclasticum</taxon>
    </lineage>
</organism>
<dbReference type="Gene3D" id="3.30.720.100">
    <property type="match status" value="1"/>
</dbReference>
<dbReference type="CDD" id="cd06588">
    <property type="entry name" value="PhnB_like"/>
    <property type="match status" value="2"/>
</dbReference>
<dbReference type="RefSeq" id="WP_211801764.1">
    <property type="nucleotide sequence ID" value="NZ_JAGSCS010000012.1"/>
</dbReference>
<feature type="domain" description="PhnB-like" evidence="1">
    <location>
        <begin position="132"/>
        <end position="253"/>
    </location>
</feature>
<evidence type="ECO:0000313" key="2">
    <source>
        <dbReference type="EMBL" id="MBR0576611.1"/>
    </source>
</evidence>
<dbReference type="EMBL" id="JAGSCS010000012">
    <property type="protein sequence ID" value="MBR0576611.1"/>
    <property type="molecule type" value="Genomic_DNA"/>
</dbReference>
<dbReference type="Gene3D" id="3.10.180.10">
    <property type="entry name" value="2,3-Dihydroxybiphenyl 1,2-Dioxygenase, domain 1"/>
    <property type="match status" value="1"/>
</dbReference>